<feature type="non-terminal residue" evidence="1">
    <location>
        <position position="1"/>
    </location>
</feature>
<protein>
    <submittedName>
        <fullName evidence="1">Uncharacterized protein</fullName>
    </submittedName>
</protein>
<dbReference type="EMBL" id="JAAGMN010002174">
    <property type="protein sequence ID" value="NEE09000.1"/>
    <property type="molecule type" value="Genomic_DNA"/>
</dbReference>
<evidence type="ECO:0000313" key="1">
    <source>
        <dbReference type="EMBL" id="NEE09000.1"/>
    </source>
</evidence>
<comment type="caution">
    <text evidence="1">The sequence shown here is derived from an EMBL/GenBank/DDBJ whole genome shotgun (WGS) entry which is preliminary data.</text>
</comment>
<dbReference type="Pfam" id="PF19934">
    <property type="entry name" value="DUF6397"/>
    <property type="match status" value="1"/>
</dbReference>
<dbReference type="InterPro" id="IPR045652">
    <property type="entry name" value="DUF6397"/>
</dbReference>
<proteinExistence type="predicted"/>
<dbReference type="AlphaFoldDB" id="A0A6G3WUN0"/>
<reference evidence="1" key="1">
    <citation type="submission" date="2020-01" db="EMBL/GenBank/DDBJ databases">
        <title>Insect and environment-associated Actinomycetes.</title>
        <authorList>
            <person name="Currrie C."/>
            <person name="Chevrette M."/>
            <person name="Carlson C."/>
            <person name="Stubbendieck R."/>
            <person name="Wendt-Pienkowski E."/>
        </authorList>
    </citation>
    <scope>NUCLEOTIDE SEQUENCE</scope>
    <source>
        <strain evidence="1">SID7499</strain>
    </source>
</reference>
<accession>A0A6G3WUN0</accession>
<sequence>AAGRAAQELGIRRAEFELAVHLGLIAVVGAPGGGRPRVHEEEIARLREQPGFPDGLAERVRTVGTAEGAALLDIAPARFTRLARAGCVSPVTFYLNRYRA</sequence>
<feature type="non-terminal residue" evidence="1">
    <location>
        <position position="100"/>
    </location>
</feature>
<organism evidence="1">
    <name type="scientific">Streptomyces sp. SID7499</name>
    <dbReference type="NCBI Taxonomy" id="2706086"/>
    <lineage>
        <taxon>Bacteria</taxon>
        <taxon>Bacillati</taxon>
        <taxon>Actinomycetota</taxon>
        <taxon>Actinomycetes</taxon>
        <taxon>Kitasatosporales</taxon>
        <taxon>Streptomycetaceae</taxon>
        <taxon>Streptomyces</taxon>
    </lineage>
</organism>
<name>A0A6G3WUN0_9ACTN</name>
<gene>
    <name evidence="1" type="ORF">G3M58_21405</name>
</gene>